<dbReference type="InterPro" id="IPR036249">
    <property type="entry name" value="Thioredoxin-like_sf"/>
</dbReference>
<evidence type="ECO:0000256" key="10">
    <source>
        <dbReference type="ARBA" id="ARBA00023157"/>
    </source>
</evidence>
<dbReference type="GO" id="GO:0016020">
    <property type="term" value="C:membrane"/>
    <property type="evidence" value="ECO:0007669"/>
    <property type="project" value="UniProtKB-SubCell"/>
</dbReference>
<dbReference type="Proteomes" id="UP000318437">
    <property type="component" value="Unassembled WGS sequence"/>
</dbReference>
<comment type="subcellular location">
    <subcellularLocation>
        <location evidence="1">Membrane</location>
        <topology evidence="1">Multi-pass membrane protein</topology>
    </subcellularLocation>
</comment>
<dbReference type="InterPro" id="IPR012932">
    <property type="entry name" value="VKOR"/>
</dbReference>
<organism evidence="14 15">
    <name type="scientific">Bythopirellula polymerisocia</name>
    <dbReference type="NCBI Taxonomy" id="2528003"/>
    <lineage>
        <taxon>Bacteria</taxon>
        <taxon>Pseudomonadati</taxon>
        <taxon>Planctomycetota</taxon>
        <taxon>Planctomycetia</taxon>
        <taxon>Pirellulales</taxon>
        <taxon>Lacipirellulaceae</taxon>
        <taxon>Bythopirellula</taxon>
    </lineage>
</organism>
<dbReference type="InterPro" id="IPR012336">
    <property type="entry name" value="Thioredoxin-like_fold"/>
</dbReference>
<feature type="transmembrane region" description="Helical" evidence="12">
    <location>
        <begin position="78"/>
        <end position="97"/>
    </location>
</feature>
<dbReference type="RefSeq" id="WP_146449961.1">
    <property type="nucleotide sequence ID" value="NZ_SJPS01000002.1"/>
</dbReference>
<evidence type="ECO:0000259" key="13">
    <source>
        <dbReference type="SMART" id="SM00756"/>
    </source>
</evidence>
<keyword evidence="7 12" id="KW-1133">Transmembrane helix</keyword>
<dbReference type="PANTHER" id="PTHR13887:SF14">
    <property type="entry name" value="DISULFIDE BOND FORMATION PROTEIN D"/>
    <property type="match status" value="1"/>
</dbReference>
<dbReference type="SMART" id="SM00756">
    <property type="entry name" value="VKc"/>
    <property type="match status" value="1"/>
</dbReference>
<evidence type="ECO:0000256" key="7">
    <source>
        <dbReference type="ARBA" id="ARBA00022989"/>
    </source>
</evidence>
<dbReference type="EMBL" id="SJPS01000002">
    <property type="protein sequence ID" value="TWU28462.1"/>
    <property type="molecule type" value="Genomic_DNA"/>
</dbReference>
<dbReference type="GO" id="GO:0016491">
    <property type="term" value="F:oxidoreductase activity"/>
    <property type="evidence" value="ECO:0007669"/>
    <property type="project" value="UniProtKB-KW"/>
</dbReference>
<dbReference type="PANTHER" id="PTHR13887">
    <property type="entry name" value="GLUTATHIONE S-TRANSFERASE KAPPA"/>
    <property type="match status" value="1"/>
</dbReference>
<protein>
    <submittedName>
        <fullName evidence="14">Disulfide bond formation protein D</fullName>
    </submittedName>
</protein>
<gene>
    <name evidence="14" type="primary">bdbD</name>
    <name evidence="14" type="ORF">Pla144_17520</name>
</gene>
<dbReference type="Gene3D" id="1.20.1440.130">
    <property type="entry name" value="VKOR domain"/>
    <property type="match status" value="1"/>
</dbReference>
<evidence type="ECO:0000256" key="1">
    <source>
        <dbReference type="ARBA" id="ARBA00004141"/>
    </source>
</evidence>
<keyword evidence="11" id="KW-0676">Redox-active center</keyword>
<dbReference type="InterPro" id="IPR038354">
    <property type="entry name" value="VKOR_sf"/>
</dbReference>
<accession>A0A5C6CV84</accession>
<feature type="transmembrane region" description="Helical" evidence="12">
    <location>
        <begin position="104"/>
        <end position="124"/>
    </location>
</feature>
<dbReference type="GO" id="GO:0048038">
    <property type="term" value="F:quinone binding"/>
    <property type="evidence" value="ECO:0007669"/>
    <property type="project" value="UniProtKB-KW"/>
</dbReference>
<keyword evidence="4 12" id="KW-0812">Transmembrane</keyword>
<dbReference type="AlphaFoldDB" id="A0A5C6CV84"/>
<dbReference type="CDD" id="cd10546">
    <property type="entry name" value="VKOR"/>
    <property type="match status" value="1"/>
</dbReference>
<feature type="transmembrane region" description="Helical" evidence="12">
    <location>
        <begin position="27"/>
        <end position="48"/>
    </location>
</feature>
<comment type="similarity">
    <text evidence="3">Belongs to the VKOR family.</text>
</comment>
<evidence type="ECO:0000256" key="12">
    <source>
        <dbReference type="SAM" id="Phobius"/>
    </source>
</evidence>
<evidence type="ECO:0000256" key="6">
    <source>
        <dbReference type="ARBA" id="ARBA00022729"/>
    </source>
</evidence>
<keyword evidence="9 12" id="KW-0472">Membrane</keyword>
<evidence type="ECO:0000256" key="4">
    <source>
        <dbReference type="ARBA" id="ARBA00022692"/>
    </source>
</evidence>
<dbReference type="Pfam" id="PF13462">
    <property type="entry name" value="Thioredoxin_4"/>
    <property type="match status" value="1"/>
</dbReference>
<keyword evidence="15" id="KW-1185">Reference proteome</keyword>
<keyword evidence="6" id="KW-0732">Signal</keyword>
<name>A0A5C6CV84_9BACT</name>
<evidence type="ECO:0000313" key="15">
    <source>
        <dbReference type="Proteomes" id="UP000318437"/>
    </source>
</evidence>
<evidence type="ECO:0000256" key="2">
    <source>
        <dbReference type="ARBA" id="ARBA00005791"/>
    </source>
</evidence>
<dbReference type="Gene3D" id="3.40.30.10">
    <property type="entry name" value="Glutaredoxin"/>
    <property type="match status" value="1"/>
</dbReference>
<sequence>MVLTAELTQGSLSDTPQSRSRGLVRGFTLVLPLAVALVATLLMSLAQLETIELPGCGLVSDCSQAAASHWGKVPGTEWPLSFVGFAYFQSLAAALLVGGGRLPGLLRVVLMLGAGASLLLIGVMLVSDYLCGYCLVIHTANLLLVGCYEVRQWRTPPGNRASNQFATFACFAATFASTSLLLAWLDQQSHEAAGQVTRSQLEVALSQSSNATDETTRFAPGRYVLGPRDAKVHVTVVSDYQCPSCRHIDATLLAMTAGRDEVSISVRHFPFCTDCNDHVDKTRHPNACRAAIAAEVAGIAGGPEAFWQMHDWLFEHRGDFTDAELVEFTNQIKLDQSAFQAALSSEVAIANVRADTEAADAAGLKFTPMVFINGVAMKIDK</sequence>
<evidence type="ECO:0000256" key="9">
    <source>
        <dbReference type="ARBA" id="ARBA00023136"/>
    </source>
</evidence>
<evidence type="ECO:0000256" key="11">
    <source>
        <dbReference type="ARBA" id="ARBA00023284"/>
    </source>
</evidence>
<feature type="transmembrane region" description="Helical" evidence="12">
    <location>
        <begin position="162"/>
        <end position="185"/>
    </location>
</feature>
<evidence type="ECO:0000313" key="14">
    <source>
        <dbReference type="EMBL" id="TWU28462.1"/>
    </source>
</evidence>
<reference evidence="14 15" key="1">
    <citation type="submission" date="2019-02" db="EMBL/GenBank/DDBJ databases">
        <title>Deep-cultivation of Planctomycetes and their phenomic and genomic characterization uncovers novel biology.</title>
        <authorList>
            <person name="Wiegand S."/>
            <person name="Jogler M."/>
            <person name="Boedeker C."/>
            <person name="Pinto D."/>
            <person name="Vollmers J."/>
            <person name="Rivas-Marin E."/>
            <person name="Kohn T."/>
            <person name="Peeters S.H."/>
            <person name="Heuer A."/>
            <person name="Rast P."/>
            <person name="Oberbeckmann S."/>
            <person name="Bunk B."/>
            <person name="Jeske O."/>
            <person name="Meyerdierks A."/>
            <person name="Storesund J.E."/>
            <person name="Kallscheuer N."/>
            <person name="Luecker S."/>
            <person name="Lage O.M."/>
            <person name="Pohl T."/>
            <person name="Merkel B.J."/>
            <person name="Hornburger P."/>
            <person name="Mueller R.-W."/>
            <person name="Bruemmer F."/>
            <person name="Labrenz M."/>
            <person name="Spormann A.M."/>
            <person name="Op Den Camp H."/>
            <person name="Overmann J."/>
            <person name="Amann R."/>
            <person name="Jetten M.S.M."/>
            <person name="Mascher T."/>
            <person name="Medema M.H."/>
            <person name="Devos D.P."/>
            <person name="Kaster A.-K."/>
            <person name="Ovreas L."/>
            <person name="Rohde M."/>
            <person name="Galperin M.Y."/>
            <person name="Jogler C."/>
        </authorList>
    </citation>
    <scope>NUCLEOTIDE SEQUENCE [LARGE SCALE GENOMIC DNA]</scope>
    <source>
        <strain evidence="14 15">Pla144</strain>
    </source>
</reference>
<evidence type="ECO:0000256" key="8">
    <source>
        <dbReference type="ARBA" id="ARBA00023002"/>
    </source>
</evidence>
<feature type="domain" description="Vitamin K epoxide reductase" evidence="13">
    <location>
        <begin position="22"/>
        <end position="152"/>
    </location>
</feature>
<dbReference type="Pfam" id="PF07884">
    <property type="entry name" value="VKOR"/>
    <property type="match status" value="1"/>
</dbReference>
<evidence type="ECO:0000256" key="5">
    <source>
        <dbReference type="ARBA" id="ARBA00022719"/>
    </source>
</evidence>
<dbReference type="SUPFAM" id="SSF52833">
    <property type="entry name" value="Thioredoxin-like"/>
    <property type="match status" value="1"/>
</dbReference>
<comment type="caution">
    <text evidence="14">The sequence shown here is derived from an EMBL/GenBank/DDBJ whole genome shotgun (WGS) entry which is preliminary data.</text>
</comment>
<keyword evidence="10" id="KW-1015">Disulfide bond</keyword>
<proteinExistence type="inferred from homology"/>
<keyword evidence="5" id="KW-0874">Quinone</keyword>
<keyword evidence="8" id="KW-0560">Oxidoreductase</keyword>
<dbReference type="OrthoDB" id="224010at2"/>
<comment type="similarity">
    <text evidence="2">Belongs to the thioredoxin family. DsbA subfamily.</text>
</comment>
<evidence type="ECO:0000256" key="3">
    <source>
        <dbReference type="ARBA" id="ARBA00006214"/>
    </source>
</evidence>